<gene>
    <name evidence="1" type="ORF">CDAR_622351</name>
</gene>
<accession>A0AAV4W4P1</accession>
<proteinExistence type="predicted"/>
<evidence type="ECO:0000313" key="2">
    <source>
        <dbReference type="Proteomes" id="UP001054837"/>
    </source>
</evidence>
<reference evidence="1 2" key="1">
    <citation type="submission" date="2021-06" db="EMBL/GenBank/DDBJ databases">
        <title>Caerostris darwini draft genome.</title>
        <authorList>
            <person name="Kono N."/>
            <person name="Arakawa K."/>
        </authorList>
    </citation>
    <scope>NUCLEOTIDE SEQUENCE [LARGE SCALE GENOMIC DNA]</scope>
</reference>
<protein>
    <submittedName>
        <fullName evidence="1">Uncharacterized protein</fullName>
    </submittedName>
</protein>
<evidence type="ECO:0000313" key="1">
    <source>
        <dbReference type="EMBL" id="GIY76410.1"/>
    </source>
</evidence>
<name>A0AAV4W4P1_9ARAC</name>
<dbReference type="AlphaFoldDB" id="A0AAV4W4P1"/>
<comment type="caution">
    <text evidence="1">The sequence shown here is derived from an EMBL/GenBank/DDBJ whole genome shotgun (WGS) entry which is preliminary data.</text>
</comment>
<organism evidence="1 2">
    <name type="scientific">Caerostris darwini</name>
    <dbReference type="NCBI Taxonomy" id="1538125"/>
    <lineage>
        <taxon>Eukaryota</taxon>
        <taxon>Metazoa</taxon>
        <taxon>Ecdysozoa</taxon>
        <taxon>Arthropoda</taxon>
        <taxon>Chelicerata</taxon>
        <taxon>Arachnida</taxon>
        <taxon>Araneae</taxon>
        <taxon>Araneomorphae</taxon>
        <taxon>Entelegynae</taxon>
        <taxon>Araneoidea</taxon>
        <taxon>Araneidae</taxon>
        <taxon>Caerostris</taxon>
    </lineage>
</organism>
<keyword evidence="2" id="KW-1185">Reference proteome</keyword>
<sequence>MVLEVAVMSGFSKCPNDFCTVHAFLAQEVDELALTSPVSIDGHVKSQRPVREEHRPLFVPSNISQVSGCSKVTVHNRMMKTGLLWRLLLARD</sequence>
<dbReference type="Proteomes" id="UP001054837">
    <property type="component" value="Unassembled WGS sequence"/>
</dbReference>
<dbReference type="EMBL" id="BPLQ01014004">
    <property type="protein sequence ID" value="GIY76410.1"/>
    <property type="molecule type" value="Genomic_DNA"/>
</dbReference>